<dbReference type="OrthoDB" id="5828548at2759"/>
<organism evidence="3">
    <name type="scientific">Thelazia callipaeda</name>
    <name type="common">Oriental eyeworm</name>
    <name type="synonym">Parasitic nematode</name>
    <dbReference type="NCBI Taxonomy" id="103827"/>
    <lineage>
        <taxon>Eukaryota</taxon>
        <taxon>Metazoa</taxon>
        <taxon>Ecdysozoa</taxon>
        <taxon>Nematoda</taxon>
        <taxon>Chromadorea</taxon>
        <taxon>Rhabditida</taxon>
        <taxon>Spirurina</taxon>
        <taxon>Spiruromorpha</taxon>
        <taxon>Thelazioidea</taxon>
        <taxon>Thelaziidae</taxon>
        <taxon>Thelazia</taxon>
    </lineage>
</organism>
<proteinExistence type="predicted"/>
<gene>
    <name evidence="1" type="ORF">TCLT_LOCUS1698</name>
</gene>
<dbReference type="OMA" id="AENWESH"/>
<evidence type="ECO:0000313" key="3">
    <source>
        <dbReference type="WBParaSite" id="TCLT_0000169701-mRNA-1"/>
    </source>
</evidence>
<evidence type="ECO:0000313" key="1">
    <source>
        <dbReference type="EMBL" id="VDM97274.1"/>
    </source>
</evidence>
<reference evidence="3" key="1">
    <citation type="submission" date="2017-02" db="UniProtKB">
        <authorList>
            <consortium name="WormBaseParasite"/>
        </authorList>
    </citation>
    <scope>IDENTIFICATION</scope>
</reference>
<dbReference type="Proteomes" id="UP000276776">
    <property type="component" value="Unassembled WGS sequence"/>
</dbReference>
<evidence type="ECO:0000313" key="2">
    <source>
        <dbReference type="Proteomes" id="UP000276776"/>
    </source>
</evidence>
<dbReference type="WBParaSite" id="TCLT_0000169701-mRNA-1">
    <property type="protein sequence ID" value="TCLT_0000169701-mRNA-1"/>
    <property type="gene ID" value="TCLT_0000169701"/>
</dbReference>
<dbReference type="AlphaFoldDB" id="A0A0N5CNE1"/>
<dbReference type="STRING" id="103827.A0A0N5CNE1"/>
<name>A0A0N5CNE1_THECL</name>
<sequence length="117" mass="13169">MEKWEPCSCVTKTDENNINSENSISTKDISVMNLTSDSLSKIATDQKLVHLDLKNANENGVISDISRSTQTVDKQINMMVNLNDLNSMKLVENGYINTSKIAYIDEDEVVPDSYEYN</sequence>
<keyword evidence="2" id="KW-1185">Reference proteome</keyword>
<protein>
    <submittedName>
        <fullName evidence="3">Late endosomal/lysosomal adaptor and MAPK and MTOR activator 1</fullName>
    </submittedName>
</protein>
<reference evidence="1 2" key="2">
    <citation type="submission" date="2018-11" db="EMBL/GenBank/DDBJ databases">
        <authorList>
            <consortium name="Pathogen Informatics"/>
        </authorList>
    </citation>
    <scope>NUCLEOTIDE SEQUENCE [LARGE SCALE GENOMIC DNA]</scope>
</reference>
<accession>A0A0N5CNE1</accession>
<dbReference type="EMBL" id="UYYF01000243">
    <property type="protein sequence ID" value="VDM97274.1"/>
    <property type="molecule type" value="Genomic_DNA"/>
</dbReference>